<feature type="compositionally biased region" description="Low complexity" evidence="9">
    <location>
        <begin position="277"/>
        <end position="289"/>
    </location>
</feature>
<feature type="transmembrane region" description="Helical" evidence="10">
    <location>
        <begin position="220"/>
        <end position="240"/>
    </location>
</feature>
<evidence type="ECO:0000256" key="2">
    <source>
        <dbReference type="ARBA" id="ARBA00010663"/>
    </source>
</evidence>
<organism evidence="12 13">
    <name type="scientific">Meganyctiphanes norvegica</name>
    <name type="common">Northern krill</name>
    <name type="synonym">Thysanopoda norvegica</name>
    <dbReference type="NCBI Taxonomy" id="48144"/>
    <lineage>
        <taxon>Eukaryota</taxon>
        <taxon>Metazoa</taxon>
        <taxon>Ecdysozoa</taxon>
        <taxon>Arthropoda</taxon>
        <taxon>Crustacea</taxon>
        <taxon>Multicrustacea</taxon>
        <taxon>Malacostraca</taxon>
        <taxon>Eumalacostraca</taxon>
        <taxon>Eucarida</taxon>
        <taxon>Euphausiacea</taxon>
        <taxon>Euphausiidae</taxon>
        <taxon>Meganyctiphanes</taxon>
    </lineage>
</organism>
<evidence type="ECO:0000256" key="3">
    <source>
        <dbReference type="ARBA" id="ARBA00022692"/>
    </source>
</evidence>
<sequence>MGESANILPISSEALFSANMSDNISDSSCPQNMQAHYPSTMLAVTAAMAFIIALLGTFGNLLTIVALPQIKKLRTSSTAFVMNLAFAELLFCLFILPVSGIQYIYLQYSDGNRSFLSDGACVLFTTARYTITQAELQTVMAIALTRAIAVSAPSLYSKINTLKVTGIYIICIWIYSFVIRIPVTAGVFGKYEFNRVTMECDLSNDKDSTIARRVYNYIEIVIPVPVIILLYVFIFAMNTFGNFLRFKNKTYNEIPVCDKYPVKDRFSIMKIFGHPSSNSQPSISSLLVAPPSPPPPQPS</sequence>
<feature type="domain" description="G-protein coupled receptors family 1 profile" evidence="11">
    <location>
        <begin position="59"/>
        <end position="235"/>
    </location>
</feature>
<evidence type="ECO:0000256" key="7">
    <source>
        <dbReference type="ARBA" id="ARBA00023170"/>
    </source>
</evidence>
<comment type="caution">
    <text evidence="12">The sequence shown here is derived from an EMBL/GenBank/DDBJ whole genome shotgun (WGS) entry which is preliminary data.</text>
</comment>
<evidence type="ECO:0000256" key="4">
    <source>
        <dbReference type="ARBA" id="ARBA00022989"/>
    </source>
</evidence>
<dbReference type="PROSITE" id="PS50262">
    <property type="entry name" value="G_PROTEIN_RECEP_F1_2"/>
    <property type="match status" value="1"/>
</dbReference>
<keyword evidence="7" id="KW-0675">Receptor</keyword>
<evidence type="ECO:0000256" key="10">
    <source>
        <dbReference type="SAM" id="Phobius"/>
    </source>
</evidence>
<feature type="transmembrane region" description="Helical" evidence="10">
    <location>
        <begin position="41"/>
        <end position="67"/>
    </location>
</feature>
<evidence type="ECO:0000313" key="13">
    <source>
        <dbReference type="Proteomes" id="UP001497623"/>
    </source>
</evidence>
<keyword evidence="6 10" id="KW-0472">Membrane</keyword>
<name>A0AAV2RKR8_MEGNR</name>
<evidence type="ECO:0000256" key="5">
    <source>
        <dbReference type="ARBA" id="ARBA00023040"/>
    </source>
</evidence>
<gene>
    <name evidence="12" type="ORF">MNOR_LOCUS26481</name>
</gene>
<feature type="non-terminal residue" evidence="12">
    <location>
        <position position="299"/>
    </location>
</feature>
<keyword evidence="4 10" id="KW-1133">Transmembrane helix</keyword>
<dbReference type="EMBL" id="CAXKWB010026524">
    <property type="protein sequence ID" value="CAL4130368.1"/>
    <property type="molecule type" value="Genomic_DNA"/>
</dbReference>
<proteinExistence type="inferred from homology"/>
<dbReference type="PRINTS" id="PR00237">
    <property type="entry name" value="GPCRRHODOPSN"/>
</dbReference>
<feature type="transmembrane region" description="Helical" evidence="10">
    <location>
        <begin position="167"/>
        <end position="188"/>
    </location>
</feature>
<dbReference type="PANTHER" id="PTHR24243:SF208">
    <property type="entry name" value="PYROKININ-1 RECEPTOR"/>
    <property type="match status" value="1"/>
</dbReference>
<reference evidence="12 13" key="1">
    <citation type="submission" date="2024-05" db="EMBL/GenBank/DDBJ databases">
        <authorList>
            <person name="Wallberg A."/>
        </authorList>
    </citation>
    <scope>NUCLEOTIDE SEQUENCE [LARGE SCALE GENOMIC DNA]</scope>
</reference>
<keyword evidence="5" id="KW-0297">G-protein coupled receptor</keyword>
<comment type="similarity">
    <text evidence="2">Belongs to the G-protein coupled receptor 1 family.</text>
</comment>
<dbReference type="Proteomes" id="UP001497623">
    <property type="component" value="Unassembled WGS sequence"/>
</dbReference>
<evidence type="ECO:0000313" key="12">
    <source>
        <dbReference type="EMBL" id="CAL4130368.1"/>
    </source>
</evidence>
<dbReference type="AlphaFoldDB" id="A0AAV2RKR8"/>
<feature type="transmembrane region" description="Helical" evidence="10">
    <location>
        <begin position="79"/>
        <end position="105"/>
    </location>
</feature>
<keyword evidence="8" id="KW-0807">Transducer</keyword>
<dbReference type="GO" id="GO:0016020">
    <property type="term" value="C:membrane"/>
    <property type="evidence" value="ECO:0007669"/>
    <property type="project" value="UniProtKB-SubCell"/>
</dbReference>
<dbReference type="Pfam" id="PF00001">
    <property type="entry name" value="7tm_1"/>
    <property type="match status" value="1"/>
</dbReference>
<dbReference type="InterPro" id="IPR000276">
    <property type="entry name" value="GPCR_Rhodpsn"/>
</dbReference>
<keyword evidence="13" id="KW-1185">Reference proteome</keyword>
<evidence type="ECO:0000256" key="1">
    <source>
        <dbReference type="ARBA" id="ARBA00004141"/>
    </source>
</evidence>
<evidence type="ECO:0000259" key="11">
    <source>
        <dbReference type="PROSITE" id="PS50262"/>
    </source>
</evidence>
<evidence type="ECO:0000256" key="8">
    <source>
        <dbReference type="ARBA" id="ARBA00023224"/>
    </source>
</evidence>
<dbReference type="InterPro" id="IPR017452">
    <property type="entry name" value="GPCR_Rhodpsn_7TM"/>
</dbReference>
<dbReference type="Gene3D" id="1.20.1070.10">
    <property type="entry name" value="Rhodopsin 7-helix transmembrane proteins"/>
    <property type="match status" value="1"/>
</dbReference>
<accession>A0AAV2RKR8</accession>
<comment type="subcellular location">
    <subcellularLocation>
        <location evidence="1">Membrane</location>
        <topology evidence="1">Multi-pass membrane protein</topology>
    </subcellularLocation>
</comment>
<feature type="compositionally biased region" description="Pro residues" evidence="9">
    <location>
        <begin position="290"/>
        <end position="299"/>
    </location>
</feature>
<dbReference type="GO" id="GO:0004930">
    <property type="term" value="F:G protein-coupled receptor activity"/>
    <property type="evidence" value="ECO:0007669"/>
    <property type="project" value="UniProtKB-KW"/>
</dbReference>
<dbReference type="PANTHER" id="PTHR24243">
    <property type="entry name" value="G-PROTEIN COUPLED RECEPTOR"/>
    <property type="match status" value="1"/>
</dbReference>
<feature type="region of interest" description="Disordered" evidence="9">
    <location>
        <begin position="277"/>
        <end position="299"/>
    </location>
</feature>
<dbReference type="SUPFAM" id="SSF81321">
    <property type="entry name" value="Family A G protein-coupled receptor-like"/>
    <property type="match status" value="1"/>
</dbReference>
<keyword evidence="3 10" id="KW-0812">Transmembrane</keyword>
<evidence type="ECO:0000256" key="6">
    <source>
        <dbReference type="ARBA" id="ARBA00023136"/>
    </source>
</evidence>
<protein>
    <recommendedName>
        <fullName evidence="11">G-protein coupled receptors family 1 profile domain-containing protein</fullName>
    </recommendedName>
</protein>
<evidence type="ECO:0000256" key="9">
    <source>
        <dbReference type="SAM" id="MobiDB-lite"/>
    </source>
</evidence>